<dbReference type="EMBL" id="CP036433">
    <property type="protein sequence ID" value="QDU94668.1"/>
    <property type="molecule type" value="Genomic_DNA"/>
</dbReference>
<dbReference type="AlphaFoldDB" id="A0A518DSA8"/>
<dbReference type="Pfam" id="PF07587">
    <property type="entry name" value="PSD1"/>
    <property type="match status" value="1"/>
</dbReference>
<feature type="domain" description="DUF1553" evidence="2">
    <location>
        <begin position="494"/>
        <end position="729"/>
    </location>
</feature>
<dbReference type="InterPro" id="IPR011444">
    <property type="entry name" value="DUF1549"/>
</dbReference>
<dbReference type="InterPro" id="IPR022655">
    <property type="entry name" value="DUF1553"/>
</dbReference>
<dbReference type="OrthoDB" id="289126at2"/>
<name>A0A518DSA8_9BACT</name>
<proteinExistence type="predicted"/>
<reference evidence="3 4" key="1">
    <citation type="submission" date="2019-02" db="EMBL/GenBank/DDBJ databases">
        <title>Deep-cultivation of Planctomycetes and their phenomic and genomic characterization uncovers novel biology.</title>
        <authorList>
            <person name="Wiegand S."/>
            <person name="Jogler M."/>
            <person name="Boedeker C."/>
            <person name="Pinto D."/>
            <person name="Vollmers J."/>
            <person name="Rivas-Marin E."/>
            <person name="Kohn T."/>
            <person name="Peeters S.H."/>
            <person name="Heuer A."/>
            <person name="Rast P."/>
            <person name="Oberbeckmann S."/>
            <person name="Bunk B."/>
            <person name="Jeske O."/>
            <person name="Meyerdierks A."/>
            <person name="Storesund J.E."/>
            <person name="Kallscheuer N."/>
            <person name="Luecker S."/>
            <person name="Lage O.M."/>
            <person name="Pohl T."/>
            <person name="Merkel B.J."/>
            <person name="Hornburger P."/>
            <person name="Mueller R.-W."/>
            <person name="Bruemmer F."/>
            <person name="Labrenz M."/>
            <person name="Spormann A.M."/>
            <person name="Op den Camp H."/>
            <person name="Overmann J."/>
            <person name="Amann R."/>
            <person name="Jetten M.S.M."/>
            <person name="Mascher T."/>
            <person name="Medema M.H."/>
            <person name="Devos D.P."/>
            <person name="Kaster A.-K."/>
            <person name="Ovreas L."/>
            <person name="Rohde M."/>
            <person name="Galperin M.Y."/>
            <person name="Jogler C."/>
        </authorList>
    </citation>
    <scope>NUCLEOTIDE SEQUENCE [LARGE SCALE GENOMIC DNA]</scope>
    <source>
        <strain evidence="3 4">Pla85_3_4</strain>
    </source>
</reference>
<evidence type="ECO:0000313" key="3">
    <source>
        <dbReference type="EMBL" id="QDU94668.1"/>
    </source>
</evidence>
<accession>A0A518DSA8</accession>
<protein>
    <recommendedName>
        <fullName evidence="5">BIG2 domain-containing protein</fullName>
    </recommendedName>
</protein>
<organism evidence="3 4">
    <name type="scientific">Lignipirellula cremea</name>
    <dbReference type="NCBI Taxonomy" id="2528010"/>
    <lineage>
        <taxon>Bacteria</taxon>
        <taxon>Pseudomonadati</taxon>
        <taxon>Planctomycetota</taxon>
        <taxon>Planctomycetia</taxon>
        <taxon>Pirellulales</taxon>
        <taxon>Pirellulaceae</taxon>
        <taxon>Lignipirellula</taxon>
    </lineage>
</organism>
<dbReference type="PANTHER" id="PTHR35889">
    <property type="entry name" value="CYCLOINULO-OLIGOSACCHARIDE FRUCTANOTRANSFERASE-RELATED"/>
    <property type="match status" value="1"/>
</dbReference>
<dbReference type="Proteomes" id="UP000317648">
    <property type="component" value="Chromosome"/>
</dbReference>
<dbReference type="KEGG" id="lcre:Pla8534_24740"/>
<feature type="domain" description="DUF1549" evidence="1">
    <location>
        <begin position="251"/>
        <end position="433"/>
    </location>
</feature>
<dbReference type="RefSeq" id="WP_145053276.1">
    <property type="nucleotide sequence ID" value="NZ_CP036433.1"/>
</dbReference>
<gene>
    <name evidence="3" type="ORF">Pla8534_24740</name>
</gene>
<evidence type="ECO:0000259" key="1">
    <source>
        <dbReference type="Pfam" id="PF07583"/>
    </source>
</evidence>
<evidence type="ECO:0008006" key="5">
    <source>
        <dbReference type="Google" id="ProtNLM"/>
    </source>
</evidence>
<sequence length="758" mass="84184">MLDNAAQVIRQILLACAAGLLSLASPPGGSSLGAGSATAAPPPDFLTEVMPVFAKGGCNMGACHGNLNGKGGFKLSLRGEDPQTDYLRLTREFAGRRVNRLQPKASLILLKPTSQVSHQGGKRFAVDSPAWRLLADWIAAGAPGPQADSPQLVRLVATPAETIQFAPHDHLQLHVTAHFDNGEQRDVTSQAVYDPAEMRVAVSETGLVQRQDFGETTVLVRFLDQHAAVRVAFMSARPDFVWSDPPVANLIDRLVDARIRPLKINPSSLADDGTFLRRAFLDAIGLPPTAAEARAFVADANPNKRSQVIDALLLRPEFADHWALKWADLLKNEERVLDTRGVEAFHSWIRDSIDQGKPVDQFTRELLTTQGSTYERPATNFWRANRDPLTRGETVARLFLGSRLLCAKCHNHPFEHWKQDEYYDWATVFSQIDYLLPGNQRTDKRDKNEFIGEQFVYRSGLTETTSARTGEPAQAKFLGSDETPSFGIEDDRLLALADWLTSPQNKQFARTQANLVWYHLLGRGLVEPLDDFRETNPPANPELLDALAEEFIRQEFDLRSLVRMIMNSRTYQLSSEPNETNAGDTHHFSHATVRRLTAEQLLDAQSSVLGAAAEFAGYESGIRAGQLPGVYRVQPREVDGQKPGDRFLRVFGKPARQLGCECERSNETTLSQTFALISGDSLHQRLTSEENRLAEWASSERTNATIIDELFWSALSRPPTASEQAACAAALEMGEDRLPVLQDLAWAVMNSKEFLFRH</sequence>
<dbReference type="Gene3D" id="2.60.40.1080">
    <property type="match status" value="1"/>
</dbReference>
<evidence type="ECO:0000313" key="4">
    <source>
        <dbReference type="Proteomes" id="UP000317648"/>
    </source>
</evidence>
<dbReference type="PANTHER" id="PTHR35889:SF3">
    <property type="entry name" value="F-BOX DOMAIN-CONTAINING PROTEIN"/>
    <property type="match status" value="1"/>
</dbReference>
<keyword evidence="4" id="KW-1185">Reference proteome</keyword>
<dbReference type="Pfam" id="PF07583">
    <property type="entry name" value="PSCyt2"/>
    <property type="match status" value="1"/>
</dbReference>
<evidence type="ECO:0000259" key="2">
    <source>
        <dbReference type="Pfam" id="PF07587"/>
    </source>
</evidence>